<dbReference type="eggNOG" id="COG0247">
    <property type="taxonomic scope" value="Bacteria"/>
</dbReference>
<keyword evidence="1 6" id="KW-0004">4Fe-4S</keyword>
<dbReference type="OrthoDB" id="9794954at2"/>
<dbReference type="Gene3D" id="1.10.1060.10">
    <property type="entry name" value="Alpha-helical ferredoxin"/>
    <property type="match status" value="1"/>
</dbReference>
<dbReference type="EC" id="1.1.99.14" evidence="6"/>
<dbReference type="HOGENOM" id="CLU_023081_0_1_9"/>
<comment type="catalytic activity">
    <reaction evidence="6">
        <text>(R)-lactate + A = pyruvate + AH2</text>
        <dbReference type="Rhea" id="RHEA:15089"/>
        <dbReference type="ChEBI" id="CHEBI:13193"/>
        <dbReference type="ChEBI" id="CHEBI:15361"/>
        <dbReference type="ChEBI" id="CHEBI:16004"/>
        <dbReference type="ChEBI" id="CHEBI:17499"/>
    </reaction>
</comment>
<dbReference type="PIRSF" id="PIRSF000139">
    <property type="entry name" value="Glc_ox_4Fe-4S"/>
    <property type="match status" value="1"/>
</dbReference>
<evidence type="ECO:0000256" key="6">
    <source>
        <dbReference type="PIRNR" id="PIRNR000139"/>
    </source>
</evidence>
<name>D7CMC9_SYNLT</name>
<dbReference type="KEGG" id="slp:Slip_1086"/>
<dbReference type="GO" id="GO:0046872">
    <property type="term" value="F:metal ion binding"/>
    <property type="evidence" value="ECO:0007669"/>
    <property type="project" value="UniProtKB-UniRule"/>
</dbReference>
<feature type="domain" description="4Fe-4S ferredoxin-type" evidence="7">
    <location>
        <begin position="6"/>
        <end position="36"/>
    </location>
</feature>
<dbReference type="RefSeq" id="WP_013175266.1">
    <property type="nucleotide sequence ID" value="NC_014220.1"/>
</dbReference>
<dbReference type="InterPro" id="IPR004017">
    <property type="entry name" value="Cys_rich_dom"/>
</dbReference>
<comment type="catalytic activity">
    <reaction evidence="6">
        <text>glycolate + A = glyoxylate + AH2</text>
        <dbReference type="Rhea" id="RHEA:21264"/>
        <dbReference type="ChEBI" id="CHEBI:13193"/>
        <dbReference type="ChEBI" id="CHEBI:17499"/>
        <dbReference type="ChEBI" id="CHEBI:29805"/>
        <dbReference type="ChEBI" id="CHEBI:36655"/>
        <dbReference type="EC" id="1.1.99.14"/>
    </reaction>
</comment>
<keyword evidence="6" id="KW-0813">Transport</keyword>
<dbReference type="InterPro" id="IPR017896">
    <property type="entry name" value="4Fe4S_Fe-S-bd"/>
</dbReference>
<dbReference type="Proteomes" id="UP000000378">
    <property type="component" value="Chromosome"/>
</dbReference>
<dbReference type="InterPro" id="IPR012257">
    <property type="entry name" value="Glc_ox_4Fe-4S"/>
</dbReference>
<dbReference type="GO" id="GO:0051539">
    <property type="term" value="F:4 iron, 4 sulfur cluster binding"/>
    <property type="evidence" value="ECO:0007669"/>
    <property type="project" value="UniProtKB-UniRule"/>
</dbReference>
<dbReference type="PANTHER" id="PTHR32479:SF20">
    <property type="entry name" value="GLYCOLATE OXIDASE IRON-SULFUR SUBUNIT"/>
    <property type="match status" value="1"/>
</dbReference>
<evidence type="ECO:0000313" key="8">
    <source>
        <dbReference type="EMBL" id="ADI01864.1"/>
    </source>
</evidence>
<keyword evidence="5 6" id="KW-0411">Iron-sulfur</keyword>
<dbReference type="Pfam" id="PF02754">
    <property type="entry name" value="CCG"/>
    <property type="match status" value="2"/>
</dbReference>
<dbReference type="PANTHER" id="PTHR32479">
    <property type="entry name" value="GLYCOLATE OXIDASE IRON-SULFUR SUBUNIT"/>
    <property type="match status" value="1"/>
</dbReference>
<keyword evidence="2 6" id="KW-0479">Metal-binding</keyword>
<dbReference type="SUPFAM" id="SSF46548">
    <property type="entry name" value="alpha-helical ferredoxin"/>
    <property type="match status" value="1"/>
</dbReference>
<reference evidence="9" key="1">
    <citation type="journal article" date="2010" name="Stand. Genomic Sci.">
        <title>Complete genome sequence of Syntrophothermus lipocalidus type strain (TGB-C1T).</title>
        <authorList>
            <consortium name="US DOE Joint Genome Institute (JGI-PGF)"/>
            <person name="Djao O."/>
            <person name="Zhang X."/>
            <person name="Lucas S."/>
            <person name="Lapidus A."/>
            <person name="Glavina Del Rio T."/>
            <person name="Nolan M."/>
            <person name="Tice H."/>
            <person name="Cheng J."/>
            <person name="Han C."/>
            <person name="Tapia R."/>
            <person name="Goodwin L."/>
            <person name="Pitluck S."/>
            <person name="Liolios K."/>
            <person name="Ivanova N."/>
            <person name="Mavromatis K."/>
            <person name="Mikhailova N."/>
            <person name="Ovchinnikova G."/>
            <person name="Pati A."/>
            <person name="Brambilla E."/>
            <person name="Chen A."/>
            <person name="Palaniappan K."/>
            <person name="Land M."/>
            <person name="Hauser L."/>
            <person name="Chang Y."/>
            <person name="Jeffries C."/>
            <person name="Rohde M."/>
            <person name="Sikorski J."/>
            <person name="Spring S."/>
            <person name="Goker M."/>
            <person name="Detter J."/>
            <person name="Woyke T."/>
            <person name="Bristow J."/>
            <person name="Eisen J."/>
            <person name="Markowitz V."/>
            <person name="Hugenholtz P."/>
            <person name="Kyrpides N."/>
            <person name="Klenk H."/>
        </authorList>
    </citation>
    <scope>NUCLEOTIDE SEQUENCE [LARGE SCALE GENOMIC DNA]</scope>
    <source>
        <strain evidence="9">DSM 12680 / TGB-C1</strain>
    </source>
</reference>
<evidence type="ECO:0000259" key="7">
    <source>
        <dbReference type="PROSITE" id="PS51379"/>
    </source>
</evidence>
<evidence type="ECO:0000313" key="9">
    <source>
        <dbReference type="Proteomes" id="UP000000378"/>
    </source>
</evidence>
<evidence type="ECO:0000256" key="1">
    <source>
        <dbReference type="ARBA" id="ARBA00022485"/>
    </source>
</evidence>
<dbReference type="GO" id="GO:0019154">
    <property type="term" value="F:glycolate dehydrogenase activity"/>
    <property type="evidence" value="ECO:0007669"/>
    <property type="project" value="UniProtKB-EC"/>
</dbReference>
<dbReference type="InterPro" id="IPR017900">
    <property type="entry name" value="4Fe4S_Fe_S_CS"/>
</dbReference>
<evidence type="ECO:0000256" key="5">
    <source>
        <dbReference type="ARBA" id="ARBA00023014"/>
    </source>
</evidence>
<sequence>MKFKELPPVKEQIRKCVRCGRCRTVCPVFAEVKNETVAPRGHVFMVQMLRDGVVKPDSKVYEHLSKCLLCETCSTFCPSGIDIHELNAAARSFITENQSNPGKRLVFDTLWTSPKLLRASTAFMWSANVTGLMKLARALHLTKVLPGDLPKAEQILDRVPFRSARDQLHETIPAQGKKKLRVAYFLGCATNLLHPEVALATVKVLTQSGCEVVIPRDLKCCGLPHIANGKLGTARSLLLHNFELLSRAKVDYIVTDCASCSSALSDKNVRFVLGQEEIDANLALTAGKVVDLTAFLVNVLDIGPGNLVKRSEHRLTYHDPCHLAKAQNIRKEPRELLRLVPGVELVEMAEPDRCCGGSGTFALTHYDMSMKILDKKMSAIRNTGCDTVATCCPSCSMQLAYGFRRSRVNGKVVHPVELLAQALP</sequence>
<dbReference type="AlphaFoldDB" id="D7CMC9"/>
<gene>
    <name evidence="8" type="ordered locus">Slip_1086</name>
</gene>
<keyword evidence="6" id="KW-0249">Electron transport</keyword>
<dbReference type="STRING" id="643648.Slip_1086"/>
<keyword evidence="9" id="KW-1185">Reference proteome</keyword>
<dbReference type="InterPro" id="IPR009051">
    <property type="entry name" value="Helical_ferredxn"/>
</dbReference>
<evidence type="ECO:0000256" key="4">
    <source>
        <dbReference type="ARBA" id="ARBA00023004"/>
    </source>
</evidence>
<dbReference type="PROSITE" id="PS00198">
    <property type="entry name" value="4FE4S_FER_1"/>
    <property type="match status" value="1"/>
</dbReference>
<feature type="domain" description="4Fe-4S ferredoxin-type" evidence="7">
    <location>
        <begin position="58"/>
        <end position="86"/>
    </location>
</feature>
<dbReference type="Pfam" id="PF13183">
    <property type="entry name" value="Fer4_8"/>
    <property type="match status" value="1"/>
</dbReference>
<protein>
    <recommendedName>
        <fullName evidence="6">Glycolate oxidase iron-sulfur subunit</fullName>
        <ecNumber evidence="6">1.1.99.14</ecNumber>
    </recommendedName>
</protein>
<proteinExistence type="predicted"/>
<dbReference type="EMBL" id="CP002048">
    <property type="protein sequence ID" value="ADI01864.1"/>
    <property type="molecule type" value="Genomic_DNA"/>
</dbReference>
<evidence type="ECO:0000256" key="2">
    <source>
        <dbReference type="ARBA" id="ARBA00022723"/>
    </source>
</evidence>
<comment type="cofactor">
    <cofactor evidence="6">
        <name>[4Fe-4S] cluster</name>
        <dbReference type="ChEBI" id="CHEBI:49883"/>
    </cofactor>
    <text evidence="6">Binds 2 [4Fe-4S] clusters.</text>
</comment>
<reference evidence="8 9" key="2">
    <citation type="journal article" date="2010" name="Stand. Genomic Sci.">
        <title>Complete genome sequence of Syntrophothermus lipocalidus type strain (TGB-C1).</title>
        <authorList>
            <person name="Djao O.D."/>
            <person name="Zhang X."/>
            <person name="Lucas S."/>
            <person name="Lapidus A."/>
            <person name="Del Rio T.G."/>
            <person name="Nolan M."/>
            <person name="Tice H."/>
            <person name="Cheng J.F."/>
            <person name="Han C."/>
            <person name="Tapia R."/>
            <person name="Goodwin L."/>
            <person name="Pitluck S."/>
            <person name="Liolios K."/>
            <person name="Ivanova N."/>
            <person name="Mavromatis K."/>
            <person name="Mikhailova N."/>
            <person name="Ovchinnikova G."/>
            <person name="Pati A."/>
            <person name="Brambilla E."/>
            <person name="Chen A."/>
            <person name="Palaniappan K."/>
            <person name="Land M."/>
            <person name="Hauser L."/>
            <person name="Chang Y.J."/>
            <person name="Jeffries C.D."/>
            <person name="Rohde M."/>
            <person name="Sikorski J."/>
            <person name="Spring S."/>
            <person name="Goker M."/>
            <person name="Detter J.C."/>
            <person name="Woyke T."/>
            <person name="Bristow J."/>
            <person name="Eisen J.A."/>
            <person name="Markowitz V."/>
            <person name="Hugenholtz P."/>
            <person name="Kyrpides N.C."/>
            <person name="Klenk H.P."/>
        </authorList>
    </citation>
    <scope>NUCLEOTIDE SEQUENCE [LARGE SCALE GENOMIC DNA]</scope>
    <source>
        <strain evidence="9">DSM 12680 / TGB-C1</strain>
    </source>
</reference>
<comment type="function">
    <text evidence="6">Component of a complex that catalyzes the oxidation of glycolate to glyoxylate.</text>
</comment>
<dbReference type="PROSITE" id="PS51379">
    <property type="entry name" value="4FE4S_FER_2"/>
    <property type="match status" value="2"/>
</dbReference>
<keyword evidence="3" id="KW-0677">Repeat</keyword>
<organism evidence="8 9">
    <name type="scientific">Syntrophothermus lipocalidus (strain DSM 12680 / TGB-C1)</name>
    <dbReference type="NCBI Taxonomy" id="643648"/>
    <lineage>
        <taxon>Bacteria</taxon>
        <taxon>Bacillati</taxon>
        <taxon>Bacillota</taxon>
        <taxon>Clostridia</taxon>
        <taxon>Eubacteriales</taxon>
        <taxon>Syntrophomonadaceae</taxon>
        <taxon>Syntrophothermus</taxon>
    </lineage>
</organism>
<evidence type="ECO:0000256" key="3">
    <source>
        <dbReference type="ARBA" id="ARBA00022737"/>
    </source>
</evidence>
<keyword evidence="4 6" id="KW-0408">Iron</keyword>
<accession>D7CMC9</accession>